<organism evidence="2 3">
    <name type="scientific">Streptomyces broussonetiae</name>
    <dbReference type="NCBI Taxonomy" id="2686304"/>
    <lineage>
        <taxon>Bacteria</taxon>
        <taxon>Bacillati</taxon>
        <taxon>Actinomycetota</taxon>
        <taxon>Actinomycetes</taxon>
        <taxon>Kitasatosporales</taxon>
        <taxon>Streptomycetaceae</taxon>
        <taxon>Streptomyces</taxon>
    </lineage>
</organism>
<feature type="region of interest" description="Disordered" evidence="1">
    <location>
        <begin position="1"/>
        <end position="20"/>
    </location>
</feature>
<gene>
    <name evidence="2" type="ORF">VSS16_24670</name>
</gene>
<protein>
    <submittedName>
        <fullName evidence="2">Uncharacterized protein</fullName>
    </submittedName>
</protein>
<keyword evidence="3" id="KW-1185">Reference proteome</keyword>
<dbReference type="Proteomes" id="UP001585080">
    <property type="component" value="Unassembled WGS sequence"/>
</dbReference>
<reference evidence="2 3" key="1">
    <citation type="submission" date="2024-01" db="EMBL/GenBank/DDBJ databases">
        <title>Genome mining of biosynthetic gene clusters to explore secondary metabolites of Streptomyces sp.</title>
        <authorList>
            <person name="Baig A."/>
            <person name="Ajitkumar Shintre N."/>
            <person name="Kumar H."/>
            <person name="Anbarasu A."/>
            <person name="Ramaiah S."/>
        </authorList>
    </citation>
    <scope>NUCLEOTIDE SEQUENCE [LARGE SCALE GENOMIC DNA]</scope>
    <source>
        <strain evidence="2 3">A57</strain>
    </source>
</reference>
<accession>A0ABV5EGB0</accession>
<name>A0ABV5EGB0_9ACTN</name>
<comment type="caution">
    <text evidence="2">The sequence shown here is derived from an EMBL/GenBank/DDBJ whole genome shotgun (WGS) entry which is preliminary data.</text>
</comment>
<dbReference type="EMBL" id="JAYMRP010000024">
    <property type="protein sequence ID" value="MFB8775896.1"/>
    <property type="molecule type" value="Genomic_DNA"/>
</dbReference>
<evidence type="ECO:0000256" key="1">
    <source>
        <dbReference type="SAM" id="MobiDB-lite"/>
    </source>
</evidence>
<evidence type="ECO:0000313" key="2">
    <source>
        <dbReference type="EMBL" id="MFB8775896.1"/>
    </source>
</evidence>
<evidence type="ECO:0000313" key="3">
    <source>
        <dbReference type="Proteomes" id="UP001585080"/>
    </source>
</evidence>
<feature type="compositionally biased region" description="Basic and acidic residues" evidence="1">
    <location>
        <begin position="1"/>
        <end position="10"/>
    </location>
</feature>
<feature type="compositionally biased region" description="Basic and acidic residues" evidence="1">
    <location>
        <begin position="38"/>
        <end position="57"/>
    </location>
</feature>
<feature type="region of interest" description="Disordered" evidence="1">
    <location>
        <begin position="32"/>
        <end position="57"/>
    </location>
</feature>
<sequence length="57" mass="6115">MPTSERDEAPRAVPGVPTGVSMRDLLASCAAADLISRPPREPEPTVAPHRPERRQAA</sequence>
<proteinExistence type="predicted"/>
<dbReference type="RefSeq" id="WP_210921287.1">
    <property type="nucleotide sequence ID" value="NZ_JAYMRP010000024.1"/>
</dbReference>